<dbReference type="InterPro" id="IPR016181">
    <property type="entry name" value="Acyl_CoA_acyltransferase"/>
</dbReference>
<reference evidence="3" key="1">
    <citation type="submission" date="2016-10" db="EMBL/GenBank/DDBJ databases">
        <authorList>
            <person name="Varghese N."/>
            <person name="Submissions S."/>
        </authorList>
    </citation>
    <scope>NUCLEOTIDE SEQUENCE [LARGE SCALE GENOMIC DNA]</scope>
    <source>
        <strain evidence="3">DSM 18609</strain>
    </source>
</reference>
<dbReference type="RefSeq" id="WP_208599691.1">
    <property type="nucleotide sequence ID" value="NZ_FMZH01000009.1"/>
</dbReference>
<dbReference type="InterPro" id="IPR000182">
    <property type="entry name" value="GNAT_dom"/>
</dbReference>
<accession>A0A1G6YR70</accession>
<gene>
    <name evidence="2" type="ORF">SAMN04488024_109104</name>
</gene>
<proteinExistence type="predicted"/>
<dbReference type="Gene3D" id="3.40.630.30">
    <property type="match status" value="1"/>
</dbReference>
<dbReference type="EMBL" id="FMZH01000009">
    <property type="protein sequence ID" value="SDD92878.1"/>
    <property type="molecule type" value="Genomic_DNA"/>
</dbReference>
<protein>
    <recommendedName>
        <fullName evidence="1">N-acetyltransferase domain-containing protein</fullName>
    </recommendedName>
</protein>
<keyword evidence="3" id="KW-1185">Reference proteome</keyword>
<evidence type="ECO:0000259" key="1">
    <source>
        <dbReference type="PROSITE" id="PS51186"/>
    </source>
</evidence>
<name>A0A1G6YR70_9SPHI</name>
<dbReference type="STRING" id="390242.SAMN04488024_109104"/>
<sequence>MEILNSTPNDIEQIFELYKIATAFQKTKYIVQWPQFEQALIETEVAELRQWKMLIDDQVACVWATTFSDPQIWEDKNTDPAVYIHRIATHPDFRGQNLVTAIVT</sequence>
<dbReference type="PROSITE" id="PS51186">
    <property type="entry name" value="GNAT"/>
    <property type="match status" value="1"/>
</dbReference>
<dbReference type="AlphaFoldDB" id="A0A1G6YR70"/>
<dbReference type="Proteomes" id="UP000199455">
    <property type="component" value="Unassembled WGS sequence"/>
</dbReference>
<feature type="domain" description="N-acetyltransferase" evidence="1">
    <location>
        <begin position="1"/>
        <end position="104"/>
    </location>
</feature>
<dbReference type="GO" id="GO:0016747">
    <property type="term" value="F:acyltransferase activity, transferring groups other than amino-acyl groups"/>
    <property type="evidence" value="ECO:0007669"/>
    <property type="project" value="InterPro"/>
</dbReference>
<evidence type="ECO:0000313" key="2">
    <source>
        <dbReference type="EMBL" id="SDD92878.1"/>
    </source>
</evidence>
<organism evidence="2 3">
    <name type="scientific">Pedobacter soli</name>
    <dbReference type="NCBI Taxonomy" id="390242"/>
    <lineage>
        <taxon>Bacteria</taxon>
        <taxon>Pseudomonadati</taxon>
        <taxon>Bacteroidota</taxon>
        <taxon>Sphingobacteriia</taxon>
        <taxon>Sphingobacteriales</taxon>
        <taxon>Sphingobacteriaceae</taxon>
        <taxon>Pedobacter</taxon>
    </lineage>
</organism>
<dbReference type="CDD" id="cd04301">
    <property type="entry name" value="NAT_SF"/>
    <property type="match status" value="1"/>
</dbReference>
<evidence type="ECO:0000313" key="3">
    <source>
        <dbReference type="Proteomes" id="UP000199455"/>
    </source>
</evidence>
<dbReference type="SUPFAM" id="SSF55729">
    <property type="entry name" value="Acyl-CoA N-acyltransferases (Nat)"/>
    <property type="match status" value="1"/>
</dbReference>